<dbReference type="Pfam" id="PF03401">
    <property type="entry name" value="TctC"/>
    <property type="match status" value="1"/>
</dbReference>
<evidence type="ECO:0000256" key="1">
    <source>
        <dbReference type="ARBA" id="ARBA00006987"/>
    </source>
</evidence>
<sequence length="281" mass="30170">MLVSFPAGGTADTLARLLGDRLGKAHGWQNVVVNRPGGGGLVLQNALKSSKTDGHTVGFGASYELTYPVGERLQTDRLQAFDALCSIAALPVCIMARPDARLDTVDDWRRKAAAGQALTFGVSPPFEWVGERLARLLKMEIIAVPFRGSSEINQQLLGGTLDLAMSAGSHVPLERAHRAKVVVAVTKSRMPSHPEVPTLREVGADLAIQSRFIVFANSNVPAAVRSALSDLFTEVAQERMLQDALRERGLIPEALQGAPLLRELQEEVQIGNGIGRAPATR</sequence>
<dbReference type="EMBL" id="BMYK01000004">
    <property type="protein sequence ID" value="GHC77332.1"/>
    <property type="molecule type" value="Genomic_DNA"/>
</dbReference>
<name>A0ABQ3FYY7_9BURK</name>
<proteinExistence type="inferred from homology"/>
<dbReference type="PANTHER" id="PTHR42928:SF5">
    <property type="entry name" value="BLR1237 PROTEIN"/>
    <property type="match status" value="1"/>
</dbReference>
<comment type="similarity">
    <text evidence="1">Belongs to the UPF0065 (bug) family.</text>
</comment>
<dbReference type="InterPro" id="IPR042100">
    <property type="entry name" value="Bug_dom1"/>
</dbReference>
<dbReference type="Gene3D" id="3.40.190.150">
    <property type="entry name" value="Bordetella uptake gene, domain 1"/>
    <property type="match status" value="1"/>
</dbReference>
<dbReference type="Gene3D" id="3.40.190.10">
    <property type="entry name" value="Periplasmic binding protein-like II"/>
    <property type="match status" value="1"/>
</dbReference>
<dbReference type="Proteomes" id="UP000626210">
    <property type="component" value="Unassembled WGS sequence"/>
</dbReference>
<accession>A0ABQ3FYY7</accession>
<comment type="caution">
    <text evidence="2">The sequence shown here is derived from an EMBL/GenBank/DDBJ whole genome shotgun (WGS) entry which is preliminary data.</text>
</comment>
<protein>
    <recommendedName>
        <fullName evidence="4">Tripartite tricarboxylate transporter substrate binding protein</fullName>
    </recommendedName>
</protein>
<gene>
    <name evidence="2" type="ORF">GCM10007320_16780</name>
</gene>
<reference evidence="3" key="1">
    <citation type="journal article" date="2019" name="Int. J. Syst. Evol. Microbiol.">
        <title>The Global Catalogue of Microorganisms (GCM) 10K type strain sequencing project: providing services to taxonomists for standard genome sequencing and annotation.</title>
        <authorList>
            <consortium name="The Broad Institute Genomics Platform"/>
            <consortium name="The Broad Institute Genome Sequencing Center for Infectious Disease"/>
            <person name="Wu L."/>
            <person name="Ma J."/>
        </authorList>
    </citation>
    <scope>NUCLEOTIDE SEQUENCE [LARGE SCALE GENOMIC DNA]</scope>
    <source>
        <strain evidence="3">KCTC 23314</strain>
    </source>
</reference>
<keyword evidence="3" id="KW-1185">Reference proteome</keyword>
<evidence type="ECO:0000313" key="2">
    <source>
        <dbReference type="EMBL" id="GHC77332.1"/>
    </source>
</evidence>
<evidence type="ECO:0000313" key="3">
    <source>
        <dbReference type="Proteomes" id="UP000626210"/>
    </source>
</evidence>
<evidence type="ECO:0008006" key="4">
    <source>
        <dbReference type="Google" id="ProtNLM"/>
    </source>
</evidence>
<dbReference type="CDD" id="cd07012">
    <property type="entry name" value="PBP2_Bug_TTT"/>
    <property type="match status" value="1"/>
</dbReference>
<dbReference type="PANTHER" id="PTHR42928">
    <property type="entry name" value="TRICARBOXYLATE-BINDING PROTEIN"/>
    <property type="match status" value="1"/>
</dbReference>
<organism evidence="2 3">
    <name type="scientific">Pseudorhodoferax aquiterrae</name>
    <dbReference type="NCBI Taxonomy" id="747304"/>
    <lineage>
        <taxon>Bacteria</taxon>
        <taxon>Pseudomonadati</taxon>
        <taxon>Pseudomonadota</taxon>
        <taxon>Betaproteobacteria</taxon>
        <taxon>Burkholderiales</taxon>
        <taxon>Comamonadaceae</taxon>
    </lineage>
</organism>
<dbReference type="InterPro" id="IPR005064">
    <property type="entry name" value="BUG"/>
</dbReference>